<sequence length="134" mass="15594">MQSPIRFIQSRLRANTLILLLLAGVLGGCSYFQFPGVYRIYVQQGNIVTDEMVDQLQQGMTRRQVRFILGTPLVEDTFHADRWDYMWTMKYPNGDTKRKLFTVYFDGENLAKFEGDYVKGQVQKETDSPQDQPI</sequence>
<proteinExistence type="inferred from homology"/>
<comment type="similarity">
    <text evidence="4">Belongs to the BamE family.</text>
</comment>
<dbReference type="Proteomes" id="UP000000466">
    <property type="component" value="Chromosome"/>
</dbReference>
<name>K4L2Y4_SIMAS</name>
<dbReference type="Pfam" id="PF04355">
    <property type="entry name" value="BamE"/>
    <property type="match status" value="1"/>
</dbReference>
<dbReference type="InterPro" id="IPR037873">
    <property type="entry name" value="BamE-like"/>
</dbReference>
<organism evidence="7 8">
    <name type="scientific">Simiduia agarivorans (strain DSM 21679 / JCM 13881 / BCRC 17597 / SA1)</name>
    <dbReference type="NCBI Taxonomy" id="1117647"/>
    <lineage>
        <taxon>Bacteria</taxon>
        <taxon>Pseudomonadati</taxon>
        <taxon>Pseudomonadota</taxon>
        <taxon>Gammaproteobacteria</taxon>
        <taxon>Cellvibrionales</taxon>
        <taxon>Cellvibrionaceae</taxon>
        <taxon>Simiduia</taxon>
    </lineage>
</organism>
<keyword evidence="5" id="KW-0812">Transmembrane</keyword>
<keyword evidence="8" id="KW-1185">Reference proteome</keyword>
<evidence type="ECO:0000256" key="1">
    <source>
        <dbReference type="ARBA" id="ARBA00022729"/>
    </source>
</evidence>
<gene>
    <name evidence="4" type="primary">bamE</name>
    <name evidence="7" type="ordered locus">M5M_17135</name>
</gene>
<dbReference type="InterPro" id="IPR026592">
    <property type="entry name" value="BamE"/>
</dbReference>
<dbReference type="SUPFAM" id="SSF82185">
    <property type="entry name" value="Histone H3 K4-specific methyltransferase SET7/9 N-terminal domain"/>
    <property type="match status" value="1"/>
</dbReference>
<dbReference type="PANTHER" id="PTHR37482">
    <property type="entry name" value="OUTER MEMBRANE PROTEIN ASSEMBLY FACTOR BAME"/>
    <property type="match status" value="1"/>
</dbReference>
<dbReference type="GO" id="GO:0043165">
    <property type="term" value="P:Gram-negative-bacterium-type cell outer membrane assembly"/>
    <property type="evidence" value="ECO:0007669"/>
    <property type="project" value="UniProtKB-UniRule"/>
</dbReference>
<dbReference type="PROSITE" id="PS51257">
    <property type="entry name" value="PROKAR_LIPOPROTEIN"/>
    <property type="match status" value="1"/>
</dbReference>
<keyword evidence="5" id="KW-1133">Transmembrane helix</keyword>
<dbReference type="GO" id="GO:1990063">
    <property type="term" value="C:Bam protein complex"/>
    <property type="evidence" value="ECO:0007669"/>
    <property type="project" value="TreeGrafter"/>
</dbReference>
<dbReference type="EMBL" id="CP003746">
    <property type="protein sequence ID" value="AFV00558.1"/>
    <property type="molecule type" value="Genomic_DNA"/>
</dbReference>
<dbReference type="InterPro" id="IPR007450">
    <property type="entry name" value="BamE_dom"/>
</dbReference>
<dbReference type="RefSeq" id="WP_015048710.1">
    <property type="nucleotide sequence ID" value="NC_018868.3"/>
</dbReference>
<dbReference type="AlphaFoldDB" id="K4L2Y4"/>
<evidence type="ECO:0000256" key="2">
    <source>
        <dbReference type="ARBA" id="ARBA00023136"/>
    </source>
</evidence>
<dbReference type="HAMAP" id="MF_00925">
    <property type="entry name" value="OM_assembly_BamE"/>
    <property type="match status" value="1"/>
</dbReference>
<feature type="domain" description="Outer membrane protein assembly factor BamE" evidence="6">
    <location>
        <begin position="45"/>
        <end position="114"/>
    </location>
</feature>
<dbReference type="PANTHER" id="PTHR37482:SF1">
    <property type="entry name" value="OUTER MEMBRANE PROTEIN ASSEMBLY FACTOR BAME"/>
    <property type="match status" value="1"/>
</dbReference>
<comment type="function">
    <text evidence="4">Part of the outer membrane protein assembly complex, which is involved in assembly and insertion of beta-barrel proteins into the outer membrane.</text>
</comment>
<accession>K4L2Y4</accession>
<keyword evidence="2 4" id="KW-0472">Membrane</keyword>
<protein>
    <recommendedName>
        <fullName evidence="4">Outer membrane protein assembly factor BamE</fullName>
    </recommendedName>
</protein>
<evidence type="ECO:0000259" key="6">
    <source>
        <dbReference type="Pfam" id="PF04355"/>
    </source>
</evidence>
<evidence type="ECO:0000313" key="7">
    <source>
        <dbReference type="EMBL" id="AFV00558.1"/>
    </source>
</evidence>
<dbReference type="KEGG" id="saga:M5M_17135"/>
<comment type="subcellular location">
    <subcellularLocation>
        <location evidence="4">Cell outer membrane</location>
        <topology evidence="4">Lipid-anchor</topology>
    </subcellularLocation>
</comment>
<keyword evidence="1 4" id="KW-0732">Signal</keyword>
<keyword evidence="4" id="KW-0564">Palmitate</keyword>
<evidence type="ECO:0000256" key="5">
    <source>
        <dbReference type="SAM" id="Phobius"/>
    </source>
</evidence>
<keyword evidence="4 7" id="KW-0449">Lipoprotein</keyword>
<evidence type="ECO:0000256" key="3">
    <source>
        <dbReference type="ARBA" id="ARBA00023237"/>
    </source>
</evidence>
<comment type="subunit">
    <text evidence="4">Part of the Bam complex.</text>
</comment>
<dbReference type="Gene3D" id="3.30.1450.10">
    <property type="match status" value="1"/>
</dbReference>
<dbReference type="STRING" id="1117647.M5M_17135"/>
<evidence type="ECO:0000313" key="8">
    <source>
        <dbReference type="Proteomes" id="UP000000466"/>
    </source>
</evidence>
<reference evidence="7 8" key="1">
    <citation type="journal article" date="2013" name="Genome Announc.">
        <title>Complete genome sequence of Simiduia agarivorans SA1(T), a marine bacterium able to degrade a variety of polysaccharides.</title>
        <authorList>
            <person name="Lin S.Y."/>
            <person name="Shieh W.Y."/>
            <person name="Chen J.S."/>
            <person name="Tang S.L."/>
        </authorList>
    </citation>
    <scope>NUCLEOTIDE SEQUENCE [LARGE SCALE GENOMIC DNA]</scope>
    <source>
        <strain evidence="8">DSM 21679 / JCM 13881 / BCRC 17597 / SA1</strain>
    </source>
</reference>
<dbReference type="eggNOG" id="COG2913">
    <property type="taxonomic scope" value="Bacteria"/>
</dbReference>
<dbReference type="GO" id="GO:0051205">
    <property type="term" value="P:protein insertion into membrane"/>
    <property type="evidence" value="ECO:0007669"/>
    <property type="project" value="UniProtKB-UniRule"/>
</dbReference>
<keyword evidence="3 4" id="KW-0998">Cell outer membrane</keyword>
<evidence type="ECO:0000256" key="4">
    <source>
        <dbReference type="HAMAP-Rule" id="MF_00925"/>
    </source>
</evidence>
<dbReference type="OrthoDB" id="9808250at2"/>
<dbReference type="HOGENOM" id="CLU_083835_3_1_6"/>
<dbReference type="GO" id="GO:0030674">
    <property type="term" value="F:protein-macromolecule adaptor activity"/>
    <property type="evidence" value="ECO:0007669"/>
    <property type="project" value="TreeGrafter"/>
</dbReference>
<feature type="transmembrane region" description="Helical" evidence="5">
    <location>
        <begin position="12"/>
        <end position="34"/>
    </location>
</feature>